<evidence type="ECO:0000256" key="2">
    <source>
        <dbReference type="ARBA" id="ARBA00022679"/>
    </source>
</evidence>
<dbReference type="Gene3D" id="3.90.470.20">
    <property type="entry name" value="4'-phosphopantetheinyl transferase domain"/>
    <property type="match status" value="2"/>
</dbReference>
<protein>
    <submittedName>
        <fullName evidence="4">4'-phosphopantetheinyl transferase superfamily protein</fullName>
    </submittedName>
</protein>
<accession>A0A831LSP5</accession>
<comment type="caution">
    <text evidence="4">The sequence shown here is derived from an EMBL/GenBank/DDBJ whole genome shotgun (WGS) entry which is preliminary data.</text>
</comment>
<dbReference type="AlphaFoldDB" id="A0A831LSP5"/>
<evidence type="ECO:0000259" key="3">
    <source>
        <dbReference type="Pfam" id="PF01648"/>
    </source>
</evidence>
<feature type="domain" description="4'-phosphopantetheinyl transferase" evidence="3">
    <location>
        <begin position="99"/>
        <end position="161"/>
    </location>
</feature>
<dbReference type="Proteomes" id="UP000886162">
    <property type="component" value="Unassembled WGS sequence"/>
</dbReference>
<name>A0A831LSP5_9BACT</name>
<dbReference type="SUPFAM" id="SSF56214">
    <property type="entry name" value="4'-phosphopantetheinyl transferase"/>
    <property type="match status" value="2"/>
</dbReference>
<gene>
    <name evidence="4" type="ORF">ENN94_05370</name>
</gene>
<dbReference type="InterPro" id="IPR008278">
    <property type="entry name" value="4-PPantetheinyl_Trfase_dom"/>
</dbReference>
<proteinExistence type="inferred from homology"/>
<dbReference type="GO" id="GO:0019878">
    <property type="term" value="P:lysine biosynthetic process via aminoadipic acid"/>
    <property type="evidence" value="ECO:0007669"/>
    <property type="project" value="TreeGrafter"/>
</dbReference>
<dbReference type="GO" id="GO:0005829">
    <property type="term" value="C:cytosol"/>
    <property type="evidence" value="ECO:0007669"/>
    <property type="project" value="TreeGrafter"/>
</dbReference>
<dbReference type="PANTHER" id="PTHR12215">
    <property type="entry name" value="PHOSPHOPANTETHEINE TRANSFERASE"/>
    <property type="match status" value="1"/>
</dbReference>
<dbReference type="EMBL" id="DSDO01000363">
    <property type="protein sequence ID" value="HDR47115.1"/>
    <property type="molecule type" value="Genomic_DNA"/>
</dbReference>
<dbReference type="Pfam" id="PF01648">
    <property type="entry name" value="ACPS"/>
    <property type="match status" value="1"/>
</dbReference>
<dbReference type="InterPro" id="IPR037143">
    <property type="entry name" value="4-PPantetheinyl_Trfase_dom_sf"/>
</dbReference>
<keyword evidence="2 4" id="KW-0808">Transferase</keyword>
<dbReference type="InterPro" id="IPR050559">
    <property type="entry name" value="P-Pant_transferase_sf"/>
</dbReference>
<reference evidence="4" key="1">
    <citation type="journal article" date="2020" name="mSystems">
        <title>Genome- and Community-Level Interaction Insights into Carbon Utilization and Element Cycling Functions of Hydrothermarchaeota in Hydrothermal Sediment.</title>
        <authorList>
            <person name="Zhou Z."/>
            <person name="Liu Y."/>
            <person name="Xu W."/>
            <person name="Pan J."/>
            <person name="Luo Z.H."/>
            <person name="Li M."/>
        </authorList>
    </citation>
    <scope>NUCLEOTIDE SEQUENCE [LARGE SCALE GENOMIC DNA]</scope>
    <source>
        <strain evidence="4">SpSt-1220</strain>
    </source>
</reference>
<dbReference type="PANTHER" id="PTHR12215:SF10">
    <property type="entry name" value="L-AMINOADIPATE-SEMIALDEHYDE DEHYDROGENASE-PHOSPHOPANTETHEINYL TRANSFERASE"/>
    <property type="match status" value="1"/>
</dbReference>
<dbReference type="GO" id="GO:0008897">
    <property type="term" value="F:holo-[acyl-carrier-protein] synthase activity"/>
    <property type="evidence" value="ECO:0007669"/>
    <property type="project" value="InterPro"/>
</dbReference>
<organism evidence="4">
    <name type="scientific">Geoalkalibacter subterraneus</name>
    <dbReference type="NCBI Taxonomy" id="483547"/>
    <lineage>
        <taxon>Bacteria</taxon>
        <taxon>Pseudomonadati</taxon>
        <taxon>Thermodesulfobacteriota</taxon>
        <taxon>Desulfuromonadia</taxon>
        <taxon>Desulfuromonadales</taxon>
        <taxon>Geoalkalibacteraceae</taxon>
        <taxon>Geoalkalibacter</taxon>
    </lineage>
</organism>
<sequence>MDDALLKGGKPLCAMLDNGEQTRSGFFRQPDRRQEFIAAHALVRSLLSARTGFPPQRWRFRVKPGRRPEVENHSGLPHFVVSLSHTRNLAIAAIAEGCAVGVDAEWLGRKRPLDGLLNFFCAPIEKQEIAATPGTYRLRTAMSFWTLKEAYGKATGHGLCYLLTSYGFTLTPPALVQAPDGDGEGWLFRTFSPTPDHVAALAVHHGGHRAPSISIGPADLHAMEDLVRPHVTKKDLYTAYHDMAADEVRESEALDWAEVTFSRR</sequence>
<comment type="similarity">
    <text evidence="1">Belongs to the P-Pant transferase superfamily. Gsp/Sfp/HetI/AcpT family.</text>
</comment>
<dbReference type="GO" id="GO:0000287">
    <property type="term" value="F:magnesium ion binding"/>
    <property type="evidence" value="ECO:0007669"/>
    <property type="project" value="InterPro"/>
</dbReference>
<evidence type="ECO:0000256" key="1">
    <source>
        <dbReference type="ARBA" id="ARBA00010990"/>
    </source>
</evidence>
<evidence type="ECO:0000313" key="4">
    <source>
        <dbReference type="EMBL" id="HDR47115.1"/>
    </source>
</evidence>